<dbReference type="Pfam" id="PF00358">
    <property type="entry name" value="PTS_EIIA_1"/>
    <property type="match status" value="1"/>
</dbReference>
<evidence type="ECO:0000256" key="7">
    <source>
        <dbReference type="ARBA" id="ARBA00022777"/>
    </source>
</evidence>
<keyword evidence="3" id="KW-0813">Transport</keyword>
<evidence type="ECO:0000256" key="1">
    <source>
        <dbReference type="ARBA" id="ARBA00004496"/>
    </source>
</evidence>
<dbReference type="InterPro" id="IPR050890">
    <property type="entry name" value="PTS_EIIA_component"/>
</dbReference>
<dbReference type="PANTHER" id="PTHR45008:SF1">
    <property type="entry name" value="PTS SYSTEM GLUCOSE-SPECIFIC EIIA COMPONENT"/>
    <property type="match status" value="1"/>
</dbReference>
<organism evidence="10 11">
    <name type="scientific">Enterococcus gallinarum</name>
    <dbReference type="NCBI Taxonomy" id="1353"/>
    <lineage>
        <taxon>Bacteria</taxon>
        <taxon>Bacillati</taxon>
        <taxon>Bacillota</taxon>
        <taxon>Bacilli</taxon>
        <taxon>Lactobacillales</taxon>
        <taxon>Enterococcaceae</taxon>
        <taxon>Enterococcus</taxon>
    </lineage>
</organism>
<evidence type="ECO:0000313" key="10">
    <source>
        <dbReference type="EMBL" id="STD83069.1"/>
    </source>
</evidence>
<reference evidence="9 12" key="2">
    <citation type="submission" date="2020-03" db="EMBL/GenBank/DDBJ databases">
        <title>Characterization of ganglioside-mimicking enterococci.</title>
        <authorList>
            <person name="Patry R.T."/>
            <person name="Nothaft H."/>
            <person name="Bridger R."/>
            <person name="Shajahan A."/>
            <person name="Huynh S."/>
            <person name="Sanchez S."/>
            <person name="Azadi P."/>
            <person name="Cooper K."/>
            <person name="Miller W.G."/>
            <person name="Parker C.T."/>
            <person name="Wells L."/>
            <person name="Szymanski C.M."/>
        </authorList>
    </citation>
    <scope>NUCLEOTIDE SEQUENCE [LARGE SCALE GENOMIC DNA]</scope>
    <source>
        <strain evidence="9 12">EGM181</strain>
    </source>
</reference>
<dbReference type="AlphaFoldDB" id="A0A376H4G9"/>
<dbReference type="GO" id="GO:0016301">
    <property type="term" value="F:kinase activity"/>
    <property type="evidence" value="ECO:0007669"/>
    <property type="project" value="UniProtKB-KW"/>
</dbReference>
<dbReference type="InterPro" id="IPR001127">
    <property type="entry name" value="PTS_EIIA_1_perm"/>
</dbReference>
<dbReference type="Proteomes" id="UP000516696">
    <property type="component" value="Chromosome"/>
</dbReference>
<dbReference type="FunFam" id="2.70.70.10:FF:000001">
    <property type="entry name" value="PTS system glucose-specific IIA component"/>
    <property type="match status" value="1"/>
</dbReference>
<evidence type="ECO:0000313" key="12">
    <source>
        <dbReference type="Proteomes" id="UP000516696"/>
    </source>
</evidence>
<protein>
    <submittedName>
        <fullName evidence="9">PTS glucose transporter subunit IIA</fullName>
    </submittedName>
    <submittedName>
        <fullName evidence="10">PTS system transporter subunit IIA</fullName>
        <ecNumber evidence="10">2.7.1.-</ecNumber>
    </submittedName>
</protein>
<comment type="subcellular location">
    <subcellularLocation>
        <location evidence="2">Cell membrane</location>
        <topology evidence="2">Multi-pass membrane protein</topology>
    </subcellularLocation>
    <subcellularLocation>
        <location evidence="1">Cytoplasm</location>
    </subcellularLocation>
</comment>
<keyword evidence="11" id="KW-1185">Reference proteome</keyword>
<sequence>MIKFLRKKKQVELFSPCSGKVIPISEVNDPVFSQKLLGEGFAVIPEEQTIYAPLAGQVTTIFPTKHAISIKSNSGIDYLIHIGIDTVELEGKPFSILVDENEYITPENPLVKVDFKQLELAKKDSSVIICFTESSQIDNLDLYTGRVLHGVLCGYLNLS</sequence>
<dbReference type="InterPro" id="IPR011055">
    <property type="entry name" value="Dup_hybrid_motif"/>
</dbReference>
<dbReference type="EC" id="2.7.1.-" evidence="10"/>
<evidence type="ECO:0000256" key="4">
    <source>
        <dbReference type="ARBA" id="ARBA00022597"/>
    </source>
</evidence>
<evidence type="ECO:0000256" key="6">
    <source>
        <dbReference type="ARBA" id="ARBA00022683"/>
    </source>
</evidence>
<dbReference type="PROSITE" id="PS51093">
    <property type="entry name" value="PTS_EIIA_TYPE_1"/>
    <property type="match status" value="1"/>
</dbReference>
<dbReference type="PANTHER" id="PTHR45008">
    <property type="entry name" value="PTS SYSTEM GLUCOSE-SPECIFIC EIIA COMPONENT"/>
    <property type="match status" value="1"/>
</dbReference>
<proteinExistence type="predicted"/>
<evidence type="ECO:0000313" key="9">
    <source>
        <dbReference type="EMBL" id="QOG26707.1"/>
    </source>
</evidence>
<gene>
    <name evidence="10" type="primary">crr</name>
    <name evidence="9" type="ORF">EGM181_05260</name>
    <name evidence="10" type="ORF">NCTC12360_01529</name>
</gene>
<name>A0A376H4G9_ENTGA</name>
<keyword evidence="7" id="KW-0418">Kinase</keyword>
<evidence type="ECO:0000256" key="5">
    <source>
        <dbReference type="ARBA" id="ARBA00022679"/>
    </source>
</evidence>
<evidence type="ECO:0000313" key="11">
    <source>
        <dbReference type="Proteomes" id="UP000254807"/>
    </source>
</evidence>
<dbReference type="EMBL" id="CP050485">
    <property type="protein sequence ID" value="QOG26707.1"/>
    <property type="molecule type" value="Genomic_DNA"/>
</dbReference>
<dbReference type="NCBIfam" id="TIGR00830">
    <property type="entry name" value="PTBA"/>
    <property type="match status" value="1"/>
</dbReference>
<dbReference type="GO" id="GO:0009401">
    <property type="term" value="P:phosphoenolpyruvate-dependent sugar phosphotransferase system"/>
    <property type="evidence" value="ECO:0007669"/>
    <property type="project" value="UniProtKB-KW"/>
</dbReference>
<dbReference type="GO" id="GO:0005737">
    <property type="term" value="C:cytoplasm"/>
    <property type="evidence" value="ECO:0007669"/>
    <property type="project" value="UniProtKB-SubCell"/>
</dbReference>
<evidence type="ECO:0000256" key="2">
    <source>
        <dbReference type="ARBA" id="ARBA00004651"/>
    </source>
</evidence>
<evidence type="ECO:0000259" key="8">
    <source>
        <dbReference type="PROSITE" id="PS51093"/>
    </source>
</evidence>
<dbReference type="Proteomes" id="UP000254807">
    <property type="component" value="Unassembled WGS sequence"/>
</dbReference>
<keyword evidence="4 9" id="KW-0762">Sugar transport</keyword>
<dbReference type="GO" id="GO:0005886">
    <property type="term" value="C:plasma membrane"/>
    <property type="evidence" value="ECO:0007669"/>
    <property type="project" value="UniProtKB-SubCell"/>
</dbReference>
<dbReference type="SUPFAM" id="SSF51261">
    <property type="entry name" value="Duplicated hybrid motif"/>
    <property type="match status" value="1"/>
</dbReference>
<feature type="domain" description="PTS EIIA type-1" evidence="8">
    <location>
        <begin position="29"/>
        <end position="133"/>
    </location>
</feature>
<dbReference type="EMBL" id="UFYW01000001">
    <property type="protein sequence ID" value="STD83069.1"/>
    <property type="molecule type" value="Genomic_DNA"/>
</dbReference>
<dbReference type="RefSeq" id="WP_060814986.1">
    <property type="nucleotide sequence ID" value="NZ_CP050485.1"/>
</dbReference>
<reference evidence="10 11" key="1">
    <citation type="submission" date="2018-06" db="EMBL/GenBank/DDBJ databases">
        <authorList>
            <consortium name="Pathogen Informatics"/>
            <person name="Doyle S."/>
        </authorList>
    </citation>
    <scope>NUCLEOTIDE SEQUENCE [LARGE SCALE GENOMIC DNA]</scope>
    <source>
        <strain evidence="10 11">NCTC12360</strain>
    </source>
</reference>
<keyword evidence="6" id="KW-0598">Phosphotransferase system</keyword>
<dbReference type="OrthoDB" id="9769191at2"/>
<keyword evidence="5 10" id="KW-0808">Transferase</keyword>
<accession>A0A376H4G9</accession>
<evidence type="ECO:0000256" key="3">
    <source>
        <dbReference type="ARBA" id="ARBA00022448"/>
    </source>
</evidence>
<dbReference type="Gene3D" id="2.70.70.10">
    <property type="entry name" value="Glucose Permease (Domain IIA)"/>
    <property type="match status" value="1"/>
</dbReference>